<dbReference type="PROSITE" id="PS00108">
    <property type="entry name" value="PROTEIN_KINASE_ST"/>
    <property type="match status" value="1"/>
</dbReference>
<dbReference type="GO" id="GO:0005524">
    <property type="term" value="F:ATP binding"/>
    <property type="evidence" value="ECO:0007669"/>
    <property type="project" value="UniProtKB-UniRule"/>
</dbReference>
<keyword evidence="3 6" id="KW-0547">Nucleotide-binding</keyword>
<dbReference type="Proteomes" id="UP001438707">
    <property type="component" value="Unassembled WGS sequence"/>
</dbReference>
<keyword evidence="8" id="KW-1133">Transmembrane helix</keyword>
<feature type="region of interest" description="Disordered" evidence="7">
    <location>
        <begin position="347"/>
        <end position="397"/>
    </location>
</feature>
<dbReference type="PANTHER" id="PTHR44329:SF288">
    <property type="entry name" value="MITOGEN-ACTIVATED PROTEIN KINASE KINASE KINASE 20"/>
    <property type="match status" value="1"/>
</dbReference>
<dbReference type="InterPro" id="IPR017441">
    <property type="entry name" value="Protein_kinase_ATP_BS"/>
</dbReference>
<dbReference type="Pfam" id="PF00314">
    <property type="entry name" value="Thaumatin"/>
    <property type="match status" value="1"/>
</dbReference>
<evidence type="ECO:0000256" key="4">
    <source>
        <dbReference type="ARBA" id="ARBA00022777"/>
    </source>
</evidence>
<keyword evidence="2" id="KW-0808">Transferase</keyword>
<keyword evidence="9" id="KW-0732">Signal</keyword>
<name>A0AAW1RHI0_9CHLO</name>
<keyword evidence="12" id="KW-1185">Reference proteome</keyword>
<dbReference type="SUPFAM" id="SSF49870">
    <property type="entry name" value="Osmotin, thaumatin-like protein"/>
    <property type="match status" value="1"/>
</dbReference>
<accession>A0AAW1RHI0</accession>
<protein>
    <recommendedName>
        <fullName evidence="10">Protein kinase domain-containing protein</fullName>
    </recommendedName>
</protein>
<dbReference type="SMART" id="SM00205">
    <property type="entry name" value="THN"/>
    <property type="match status" value="1"/>
</dbReference>
<dbReference type="InterPro" id="IPR011009">
    <property type="entry name" value="Kinase-like_dom_sf"/>
</dbReference>
<dbReference type="PROSITE" id="PS50011">
    <property type="entry name" value="PROTEIN_KINASE_DOM"/>
    <property type="match status" value="1"/>
</dbReference>
<evidence type="ECO:0000313" key="12">
    <source>
        <dbReference type="Proteomes" id="UP001438707"/>
    </source>
</evidence>
<comment type="caution">
    <text evidence="11">The sequence shown here is derived from an EMBL/GenBank/DDBJ whole genome shotgun (WGS) entry which is preliminary data.</text>
</comment>
<dbReference type="PANTHER" id="PTHR44329">
    <property type="entry name" value="SERINE/THREONINE-PROTEIN KINASE TNNI3K-RELATED"/>
    <property type="match status" value="1"/>
</dbReference>
<keyword evidence="4" id="KW-0418">Kinase</keyword>
<dbReference type="InterPro" id="IPR000719">
    <property type="entry name" value="Prot_kinase_dom"/>
</dbReference>
<keyword evidence="1" id="KW-0723">Serine/threonine-protein kinase</keyword>
<evidence type="ECO:0000313" key="11">
    <source>
        <dbReference type="EMBL" id="KAK9833197.1"/>
    </source>
</evidence>
<dbReference type="EMBL" id="JALJOS010000011">
    <property type="protein sequence ID" value="KAK9833197.1"/>
    <property type="molecule type" value="Genomic_DNA"/>
</dbReference>
<dbReference type="InterPro" id="IPR001938">
    <property type="entry name" value="Thaumatin"/>
</dbReference>
<evidence type="ECO:0000256" key="2">
    <source>
        <dbReference type="ARBA" id="ARBA00022679"/>
    </source>
</evidence>
<dbReference type="CDD" id="cd13999">
    <property type="entry name" value="STKc_MAP3K-like"/>
    <property type="match status" value="1"/>
</dbReference>
<dbReference type="InterPro" id="IPR001245">
    <property type="entry name" value="Ser-Thr/Tyr_kinase_cat_dom"/>
</dbReference>
<keyword evidence="8" id="KW-0812">Transmembrane</keyword>
<dbReference type="GO" id="GO:0004674">
    <property type="term" value="F:protein serine/threonine kinase activity"/>
    <property type="evidence" value="ECO:0007669"/>
    <property type="project" value="UniProtKB-KW"/>
</dbReference>
<dbReference type="InterPro" id="IPR008271">
    <property type="entry name" value="Ser/Thr_kinase_AS"/>
</dbReference>
<organism evidence="11 12">
    <name type="scientific">Apatococcus lobatus</name>
    <dbReference type="NCBI Taxonomy" id="904363"/>
    <lineage>
        <taxon>Eukaryota</taxon>
        <taxon>Viridiplantae</taxon>
        <taxon>Chlorophyta</taxon>
        <taxon>core chlorophytes</taxon>
        <taxon>Trebouxiophyceae</taxon>
        <taxon>Chlorellales</taxon>
        <taxon>Chlorellaceae</taxon>
        <taxon>Apatococcus</taxon>
    </lineage>
</organism>
<reference evidence="11 12" key="1">
    <citation type="journal article" date="2024" name="Nat. Commun.">
        <title>Phylogenomics reveals the evolutionary origins of lichenization in chlorophyte algae.</title>
        <authorList>
            <person name="Puginier C."/>
            <person name="Libourel C."/>
            <person name="Otte J."/>
            <person name="Skaloud P."/>
            <person name="Haon M."/>
            <person name="Grisel S."/>
            <person name="Petersen M."/>
            <person name="Berrin J.G."/>
            <person name="Delaux P.M."/>
            <person name="Dal Grande F."/>
            <person name="Keller J."/>
        </authorList>
    </citation>
    <scope>NUCLEOTIDE SEQUENCE [LARGE SCALE GENOMIC DNA]</scope>
    <source>
        <strain evidence="11 12">SAG 2145</strain>
    </source>
</reference>
<feature type="domain" description="Protein kinase" evidence="10">
    <location>
        <begin position="461"/>
        <end position="702"/>
    </location>
</feature>
<keyword evidence="5 6" id="KW-0067">ATP-binding</keyword>
<keyword evidence="8" id="KW-0472">Membrane</keyword>
<sequence>MFFPVGPVPLQQPSRGSMLLKAAVAITVWLASTHPASAQGPVINLVNHCTYSVLVQVGSQNGTLYQNEYELVSPTAVGVLNQPAFQTLLLSGSWPLGLAFATRVNGTVATQALLDIPVGANSDIFHISLESGYSVPVEIEPFATTGSPAQNLACCPKRCSVPDEEAASMCKAPNLLENGQDSDFGACENVDGTKKSPTDGTRAFKNMCRSASTFSGDISGPNGTSVLGSCGRGSNYNINFCPSGTPAVCPAPAAPAPAPLAGPVAQAAPKGSSSNTGAIAGGVVGGLVGAALVLLIAFFVVRRRSGGKRRQDQHLMPSVVSSPWDQAVSEEAKPAWYRRFIPVGRSSQASSSRRSETSMPIESSTTVGSSLNSMQLTGSKNSAHGGGELRATAPKPKQYFPSLPPKASIPFDDLGIQQLGQADVRSQVASSAALEQWELPRDLEKIWMIDSKELHVALDDKGEPFMLGKGAYGAVFKGTLGVRTVAIKVIHNNSSKEQQRFVREIATLRALHDPNIVMFLGACMQRNKTLLVMEYLPNGNLWDAIRGDANRQLGWYGRGRRIALDVAAGMAYLHSKRIVHLDLKTPNILLGEHLTARVADIGLGKTLAGVDVKASSATFLWAAPEQLQALPCTEAADVFSFGVVLWEICSGEAPLQRSMRPLRVPEECPQAVADLVVRCINAVPAARPRMDQIFTILESTSA</sequence>
<dbReference type="InterPro" id="IPR037176">
    <property type="entry name" value="Osmotin/thaumatin-like_sf"/>
</dbReference>
<dbReference type="SUPFAM" id="SSF56112">
    <property type="entry name" value="Protein kinase-like (PK-like)"/>
    <property type="match status" value="1"/>
</dbReference>
<evidence type="ECO:0000256" key="1">
    <source>
        <dbReference type="ARBA" id="ARBA00022527"/>
    </source>
</evidence>
<feature type="compositionally biased region" description="Polar residues" evidence="7">
    <location>
        <begin position="360"/>
        <end position="382"/>
    </location>
</feature>
<dbReference type="PROSITE" id="PS00107">
    <property type="entry name" value="PROTEIN_KINASE_ATP"/>
    <property type="match status" value="1"/>
</dbReference>
<dbReference type="PRINTS" id="PR00109">
    <property type="entry name" value="TYRKINASE"/>
</dbReference>
<feature type="transmembrane region" description="Helical" evidence="8">
    <location>
        <begin position="278"/>
        <end position="301"/>
    </location>
</feature>
<dbReference type="Gene3D" id="2.60.110.10">
    <property type="entry name" value="Thaumatin"/>
    <property type="match status" value="1"/>
</dbReference>
<gene>
    <name evidence="11" type="ORF">WJX74_009814</name>
</gene>
<evidence type="ECO:0000256" key="6">
    <source>
        <dbReference type="PROSITE-ProRule" id="PRU10141"/>
    </source>
</evidence>
<feature type="signal peptide" evidence="9">
    <location>
        <begin position="1"/>
        <end position="38"/>
    </location>
</feature>
<feature type="binding site" evidence="6">
    <location>
        <position position="488"/>
    </location>
    <ligand>
        <name>ATP</name>
        <dbReference type="ChEBI" id="CHEBI:30616"/>
    </ligand>
</feature>
<evidence type="ECO:0000259" key="10">
    <source>
        <dbReference type="PROSITE" id="PS50011"/>
    </source>
</evidence>
<evidence type="ECO:0000256" key="7">
    <source>
        <dbReference type="SAM" id="MobiDB-lite"/>
    </source>
</evidence>
<evidence type="ECO:0000256" key="9">
    <source>
        <dbReference type="SAM" id="SignalP"/>
    </source>
</evidence>
<dbReference type="AlphaFoldDB" id="A0AAW1RHI0"/>
<evidence type="ECO:0000256" key="3">
    <source>
        <dbReference type="ARBA" id="ARBA00022741"/>
    </source>
</evidence>
<evidence type="ECO:0000256" key="8">
    <source>
        <dbReference type="SAM" id="Phobius"/>
    </source>
</evidence>
<dbReference type="Pfam" id="PF07714">
    <property type="entry name" value="PK_Tyr_Ser-Thr"/>
    <property type="match status" value="1"/>
</dbReference>
<feature type="chain" id="PRO_5043721621" description="Protein kinase domain-containing protein" evidence="9">
    <location>
        <begin position="39"/>
        <end position="702"/>
    </location>
</feature>
<evidence type="ECO:0000256" key="5">
    <source>
        <dbReference type="ARBA" id="ARBA00022840"/>
    </source>
</evidence>
<proteinExistence type="predicted"/>
<dbReference type="Gene3D" id="1.10.510.10">
    <property type="entry name" value="Transferase(Phosphotransferase) domain 1"/>
    <property type="match status" value="1"/>
</dbReference>
<dbReference type="InterPro" id="IPR051681">
    <property type="entry name" value="Ser/Thr_Kinases-Pseudokinases"/>
</dbReference>
<dbReference type="SMART" id="SM00220">
    <property type="entry name" value="S_TKc"/>
    <property type="match status" value="1"/>
</dbReference>